<evidence type="ECO:0000313" key="3">
    <source>
        <dbReference type="EMBL" id="SEA23726.1"/>
    </source>
</evidence>
<dbReference type="Proteomes" id="UP000242469">
    <property type="component" value="Unassembled WGS sequence"/>
</dbReference>
<dbReference type="NCBIfam" id="TIGR04336">
    <property type="entry name" value="AmmeMemoSam_B"/>
    <property type="match status" value="1"/>
</dbReference>
<dbReference type="AlphaFoldDB" id="A0A1H3ZIY7"/>
<proteinExistence type="inferred from homology"/>
<protein>
    <recommendedName>
        <fullName evidence="2">MEMO1 family protein SAMN02745729_10258</fullName>
    </recommendedName>
</protein>
<dbReference type="PANTHER" id="PTHR11060">
    <property type="entry name" value="PROTEIN MEMO1"/>
    <property type="match status" value="1"/>
</dbReference>
<name>A0A1H3ZIY7_9GAMM</name>
<reference evidence="4" key="1">
    <citation type="submission" date="2016-10" db="EMBL/GenBank/DDBJ databases">
        <authorList>
            <person name="Varghese N."/>
            <person name="Submissions S."/>
        </authorList>
    </citation>
    <scope>NUCLEOTIDE SEQUENCE [LARGE SCALE GENOMIC DNA]</scope>
    <source>
        <strain evidence="4">DSM 11526</strain>
    </source>
</reference>
<dbReference type="InterPro" id="IPR002737">
    <property type="entry name" value="MEMO1_fam"/>
</dbReference>
<evidence type="ECO:0000256" key="1">
    <source>
        <dbReference type="ARBA" id="ARBA00006315"/>
    </source>
</evidence>
<evidence type="ECO:0000256" key="2">
    <source>
        <dbReference type="HAMAP-Rule" id="MF_00055"/>
    </source>
</evidence>
<sequence length="266" mass="29633">MTAAIRPAAVAGMFYPASAPALSMLVDDLLERAKEPEQLPRQPRALVVPHAGLVYSGPIAALAYRLLQRELPRTQWRRVVLLGPNHRLPLRGMALPEEEGWHTPLGDTPLDVPFMQQLQQTFDLAMRSDVHLPEHSLEVQLPFLQRVAAGLKLVPILVGQTEADWVARLVQYLWQDPHTLVLISSDLSHYHSWQEAWRLDELTTEMILAREPQLGSEQACGCHALNGLLLAARQEKLELRCLGQCTSGDTAGDKTQVVGYGAYVCF</sequence>
<keyword evidence="4" id="KW-1185">Reference proteome</keyword>
<dbReference type="PANTHER" id="PTHR11060:SF0">
    <property type="entry name" value="PROTEIN MEMO1"/>
    <property type="match status" value="1"/>
</dbReference>
<accession>A0A1H3ZIY7</accession>
<dbReference type="Gene3D" id="3.40.830.10">
    <property type="entry name" value="LigB-like"/>
    <property type="match status" value="1"/>
</dbReference>
<dbReference type="Pfam" id="PF01875">
    <property type="entry name" value="Memo"/>
    <property type="match status" value="1"/>
</dbReference>
<dbReference type="HAMAP" id="MF_00055">
    <property type="entry name" value="MEMO1"/>
    <property type="match status" value="1"/>
</dbReference>
<evidence type="ECO:0000313" key="4">
    <source>
        <dbReference type="Proteomes" id="UP000242469"/>
    </source>
</evidence>
<gene>
    <name evidence="3" type="ORF">SAMN02745729_10258</name>
</gene>
<dbReference type="RefSeq" id="WP_091823068.1">
    <property type="nucleotide sequence ID" value="NZ_FNRJ01000002.1"/>
</dbReference>
<dbReference type="CDD" id="cd07361">
    <property type="entry name" value="MEMO_like"/>
    <property type="match status" value="1"/>
</dbReference>
<dbReference type="OrthoDB" id="9782820at2"/>
<dbReference type="EMBL" id="FNRJ01000002">
    <property type="protein sequence ID" value="SEA23726.1"/>
    <property type="molecule type" value="Genomic_DNA"/>
</dbReference>
<dbReference type="STRING" id="1122198.SAMN02745729_10258"/>
<organism evidence="3 4">
    <name type="scientific">Marinobacterium iners DSM 11526</name>
    <dbReference type="NCBI Taxonomy" id="1122198"/>
    <lineage>
        <taxon>Bacteria</taxon>
        <taxon>Pseudomonadati</taxon>
        <taxon>Pseudomonadota</taxon>
        <taxon>Gammaproteobacteria</taxon>
        <taxon>Oceanospirillales</taxon>
        <taxon>Oceanospirillaceae</taxon>
        <taxon>Marinobacterium</taxon>
    </lineage>
</organism>
<comment type="similarity">
    <text evidence="1 2">Belongs to the MEMO1 family.</text>
</comment>